<keyword evidence="5" id="KW-1185">Reference proteome</keyword>
<proteinExistence type="predicted"/>
<organism evidence="4 5">
    <name type="scientific">Candidatus Magnetobacterium bavaricum</name>
    <dbReference type="NCBI Taxonomy" id="29290"/>
    <lineage>
        <taxon>Bacteria</taxon>
        <taxon>Pseudomonadati</taxon>
        <taxon>Nitrospirota</taxon>
        <taxon>Thermodesulfovibrionia</taxon>
        <taxon>Thermodesulfovibrionales</taxon>
        <taxon>Candidatus Magnetobacteriaceae</taxon>
        <taxon>Candidatus Magnetobacterium</taxon>
    </lineage>
</organism>
<accession>A0A0F3GS78</accession>
<name>A0A0F3GS78_9BACT</name>
<feature type="compositionally biased region" description="Low complexity" evidence="1">
    <location>
        <begin position="20"/>
        <end position="32"/>
    </location>
</feature>
<feature type="chain" id="PRO_5002461202" evidence="2">
    <location>
        <begin position="20"/>
        <end position="251"/>
    </location>
</feature>
<feature type="region of interest" description="Disordered" evidence="1">
    <location>
        <begin position="20"/>
        <end position="49"/>
    </location>
</feature>
<dbReference type="Gene3D" id="2.30.30.40">
    <property type="entry name" value="SH3 Domains"/>
    <property type="match status" value="1"/>
</dbReference>
<protein>
    <submittedName>
        <fullName evidence="4">Secreted protein containing SH3, type 3 domain protein</fullName>
    </submittedName>
</protein>
<comment type="caution">
    <text evidence="4">The sequence shown here is derived from an EMBL/GenBank/DDBJ whole genome shotgun (WGS) entry which is preliminary data.</text>
</comment>
<evidence type="ECO:0000259" key="3">
    <source>
        <dbReference type="PROSITE" id="PS51781"/>
    </source>
</evidence>
<feature type="signal peptide" evidence="2">
    <location>
        <begin position="1"/>
        <end position="19"/>
    </location>
</feature>
<evidence type="ECO:0000313" key="5">
    <source>
        <dbReference type="Proteomes" id="UP000033423"/>
    </source>
</evidence>
<gene>
    <name evidence="4" type="ORF">MBAV_002980</name>
</gene>
<dbReference type="AlphaFoldDB" id="A0A0F3GS78"/>
<sequence length="251" mass="27121">MKTKSLIALVLLFVSISCSTPGGSPGGAPSATDTSQSAAPPSHTQKAVTPADCISSGGFWVRSKGSNVRGLCQSEPGSASVGVLNTTSNIRKLPQKSSDIVAVLQKGDVVFIHETNEHGMTRVSTVCTLEGWVLSKYLTVTSTKAPHAIQAVDIKIDDSVKREQKLNIEIEFITTGPKESAQLFFCLHPQKEEPSEHLKGKAEFADKGQWTYAKSFNISKNAPIGDWIAHVAIYHKNGWLDTAEIRFKVTQ</sequence>
<dbReference type="EMBL" id="LACI01001273">
    <property type="protein sequence ID" value="KJU84830.1"/>
    <property type="molecule type" value="Genomic_DNA"/>
</dbReference>
<keyword evidence="2" id="KW-0732">Signal</keyword>
<dbReference type="Proteomes" id="UP000033423">
    <property type="component" value="Unassembled WGS sequence"/>
</dbReference>
<feature type="domain" description="SH3b" evidence="3">
    <location>
        <begin position="76"/>
        <end position="142"/>
    </location>
</feature>
<feature type="compositionally biased region" description="Polar residues" evidence="1">
    <location>
        <begin position="33"/>
        <end position="47"/>
    </location>
</feature>
<evidence type="ECO:0000313" key="4">
    <source>
        <dbReference type="EMBL" id="KJU84830.1"/>
    </source>
</evidence>
<dbReference type="InterPro" id="IPR003646">
    <property type="entry name" value="SH3-like_bac-type"/>
</dbReference>
<dbReference type="PROSITE" id="PS51257">
    <property type="entry name" value="PROKAR_LIPOPROTEIN"/>
    <property type="match status" value="1"/>
</dbReference>
<dbReference type="PROSITE" id="PS51781">
    <property type="entry name" value="SH3B"/>
    <property type="match status" value="1"/>
</dbReference>
<reference evidence="4 5" key="1">
    <citation type="submission" date="2015-02" db="EMBL/GenBank/DDBJ databases">
        <title>Single-cell genomics of uncultivated deep-branching MTB reveals a conserved set of magnetosome genes.</title>
        <authorList>
            <person name="Kolinko S."/>
            <person name="Richter M."/>
            <person name="Glockner F.O."/>
            <person name="Brachmann A."/>
            <person name="Schuler D."/>
        </authorList>
    </citation>
    <scope>NUCLEOTIDE SEQUENCE [LARGE SCALE GENOMIC DNA]</scope>
    <source>
        <strain evidence="4">TM-1</strain>
    </source>
</reference>
<evidence type="ECO:0000256" key="2">
    <source>
        <dbReference type="SAM" id="SignalP"/>
    </source>
</evidence>
<evidence type="ECO:0000256" key="1">
    <source>
        <dbReference type="SAM" id="MobiDB-lite"/>
    </source>
</evidence>